<comment type="subunit">
    <text evidence="3">Homodimer.</text>
</comment>
<comment type="cofactor">
    <cofactor evidence="1">
        <name>Zn(2+)</name>
        <dbReference type="ChEBI" id="CHEBI:29105"/>
    </cofactor>
</comment>
<evidence type="ECO:0000256" key="7">
    <source>
        <dbReference type="ARBA" id="ARBA00022833"/>
    </source>
</evidence>
<dbReference type="InterPro" id="IPR002125">
    <property type="entry name" value="CMP_dCMP_dom"/>
</dbReference>
<evidence type="ECO:0000256" key="8">
    <source>
        <dbReference type="ARBA" id="ARBA00060693"/>
    </source>
</evidence>
<proteinExistence type="predicted"/>
<keyword evidence="5" id="KW-0479">Metal-binding</keyword>
<evidence type="ECO:0000313" key="11">
    <source>
        <dbReference type="Proteomes" id="UP000334340"/>
    </source>
</evidence>
<sequence length="172" mass="19546">MIRGHIYYYARRRGEIETMAYEHEAHRRFIQTAFDQAVKSYNEGGLPIGAVMVEEGAIIAAGHNRRVQDGDPIAHGEMDCFRKAGRRPRYDGITLYTTLSPCMMCSGTVLQFGIKSVVVGEDRNFRGNIDLLRDHGVDVVLLNDPDCLSLMQRFIRERPDLWDEDIAGRTNV</sequence>
<keyword evidence="7" id="KW-0862">Zinc</keyword>
<evidence type="ECO:0000256" key="1">
    <source>
        <dbReference type="ARBA" id="ARBA00001947"/>
    </source>
</evidence>
<dbReference type="InterPro" id="IPR016193">
    <property type="entry name" value="Cytidine_deaminase-like"/>
</dbReference>
<evidence type="ECO:0000256" key="6">
    <source>
        <dbReference type="ARBA" id="ARBA00022801"/>
    </source>
</evidence>
<comment type="pathway">
    <text evidence="8">Pyrimidine metabolism.</text>
</comment>
<reference evidence="10 11" key="1">
    <citation type="submission" date="2019-07" db="EMBL/GenBank/DDBJ databases">
        <authorList>
            <person name="Cremers G."/>
        </authorList>
    </citation>
    <scope>NUCLEOTIDE SEQUENCE [LARGE SCALE GENOMIC DNA]</scope>
</reference>
<keyword evidence="6 10" id="KW-0378">Hydrolase</keyword>
<name>A0A564ZGW7_9BACT</name>
<dbReference type="PANTHER" id="PTHR11079">
    <property type="entry name" value="CYTOSINE DEAMINASE FAMILY MEMBER"/>
    <property type="match status" value="1"/>
</dbReference>
<organism evidence="10 11">
    <name type="scientific">Candidatus Methylomirabilis lanthanidiphila</name>
    <dbReference type="NCBI Taxonomy" id="2211376"/>
    <lineage>
        <taxon>Bacteria</taxon>
        <taxon>Candidatus Methylomirabilota</taxon>
        <taxon>Candidatus Methylomirabilia</taxon>
        <taxon>Candidatus Methylomirabilales</taxon>
        <taxon>Candidatus Methylomirabilaceae</taxon>
        <taxon>Candidatus Methylomirabilis</taxon>
    </lineage>
</organism>
<dbReference type="Gene3D" id="3.40.140.10">
    <property type="entry name" value="Cytidine Deaminase, domain 2"/>
    <property type="match status" value="1"/>
</dbReference>
<dbReference type="FunFam" id="3.40.140.10:FF:000016">
    <property type="entry name" value="Cytosine deaminase"/>
    <property type="match status" value="1"/>
</dbReference>
<dbReference type="AlphaFoldDB" id="A0A564ZGW7"/>
<dbReference type="EC" id="3.5.4.1" evidence="10"/>
<protein>
    <submittedName>
        <fullName evidence="10">Cytosine deaminase</fullName>
        <ecNumber evidence="10">3.5.4.1</ecNumber>
    </submittedName>
</protein>
<accession>A0A564ZGW7</accession>
<dbReference type="GO" id="GO:0008835">
    <property type="term" value="F:diaminohydroxyphosphoribosylaminopyrimidine deaminase activity"/>
    <property type="evidence" value="ECO:0007669"/>
    <property type="project" value="TreeGrafter"/>
</dbReference>
<keyword evidence="4" id="KW-0963">Cytoplasm</keyword>
<evidence type="ECO:0000313" key="10">
    <source>
        <dbReference type="EMBL" id="VUZ83892.1"/>
    </source>
</evidence>
<dbReference type="EMBL" id="CABIKM010000003">
    <property type="protein sequence ID" value="VUZ83892.1"/>
    <property type="molecule type" value="Genomic_DNA"/>
</dbReference>
<dbReference type="PROSITE" id="PS51747">
    <property type="entry name" value="CYT_DCMP_DEAMINASES_2"/>
    <property type="match status" value="1"/>
</dbReference>
<comment type="subcellular location">
    <subcellularLocation>
        <location evidence="2">Cytoplasm</location>
    </subcellularLocation>
</comment>
<dbReference type="Pfam" id="PF00383">
    <property type="entry name" value="dCMP_cyt_deam_1"/>
    <property type="match status" value="1"/>
</dbReference>
<evidence type="ECO:0000256" key="2">
    <source>
        <dbReference type="ARBA" id="ARBA00004496"/>
    </source>
</evidence>
<gene>
    <name evidence="10" type="ORF">MELA_00250</name>
</gene>
<dbReference type="GO" id="GO:0055086">
    <property type="term" value="P:nucleobase-containing small molecule metabolic process"/>
    <property type="evidence" value="ECO:0007669"/>
    <property type="project" value="UniProtKB-ARBA"/>
</dbReference>
<dbReference type="GO" id="GO:0046872">
    <property type="term" value="F:metal ion binding"/>
    <property type="evidence" value="ECO:0007669"/>
    <property type="project" value="UniProtKB-KW"/>
</dbReference>
<keyword evidence="11" id="KW-1185">Reference proteome</keyword>
<dbReference type="PANTHER" id="PTHR11079:SF190">
    <property type="entry name" value="CYTOSINE DEAMINASE"/>
    <property type="match status" value="1"/>
</dbReference>
<dbReference type="SUPFAM" id="SSF53927">
    <property type="entry name" value="Cytidine deaminase-like"/>
    <property type="match status" value="1"/>
</dbReference>
<dbReference type="GO" id="GO:0004131">
    <property type="term" value="F:cytosine deaminase activity"/>
    <property type="evidence" value="ECO:0007669"/>
    <property type="project" value="UniProtKB-EC"/>
</dbReference>
<evidence type="ECO:0000256" key="5">
    <source>
        <dbReference type="ARBA" id="ARBA00022723"/>
    </source>
</evidence>
<evidence type="ECO:0000256" key="3">
    <source>
        <dbReference type="ARBA" id="ARBA00011738"/>
    </source>
</evidence>
<dbReference type="CDD" id="cd01285">
    <property type="entry name" value="nucleoside_deaminase"/>
    <property type="match status" value="1"/>
</dbReference>
<dbReference type="Proteomes" id="UP000334340">
    <property type="component" value="Unassembled WGS sequence"/>
</dbReference>
<evidence type="ECO:0000259" key="9">
    <source>
        <dbReference type="PROSITE" id="PS51747"/>
    </source>
</evidence>
<feature type="domain" description="CMP/dCMP-type deaminase" evidence="9">
    <location>
        <begin position="24"/>
        <end position="139"/>
    </location>
</feature>
<dbReference type="GO" id="GO:0005737">
    <property type="term" value="C:cytoplasm"/>
    <property type="evidence" value="ECO:0007669"/>
    <property type="project" value="UniProtKB-SubCell"/>
</dbReference>
<evidence type="ECO:0000256" key="4">
    <source>
        <dbReference type="ARBA" id="ARBA00022490"/>
    </source>
</evidence>
<dbReference type="GO" id="GO:0072527">
    <property type="term" value="P:pyrimidine-containing compound metabolic process"/>
    <property type="evidence" value="ECO:0007669"/>
    <property type="project" value="UniProtKB-ARBA"/>
</dbReference>